<dbReference type="InterPro" id="IPR003661">
    <property type="entry name" value="HisK_dim/P_dom"/>
</dbReference>
<feature type="compositionally biased region" description="Low complexity" evidence="7">
    <location>
        <begin position="716"/>
        <end position="728"/>
    </location>
</feature>
<evidence type="ECO:0000256" key="3">
    <source>
        <dbReference type="ARBA" id="ARBA00022553"/>
    </source>
</evidence>
<sequence length="941" mass="103655">MSGLVEAPWRPEETATTTTTSGRQTLCITTSKADVVLQNGDQGFHKEVLRFWSQDENNAAEALIHLKARLRTIRNNDFWTSATEGFAELLGAQYAFISKRLDVFDQNLDTELTESKPEDCLMGMSIYFNDGRGFENNSKDIKYFAFGSPCAHMRHNKVLLIPENLPAVCPNNANELPAEPESYLAVPLSYLPPNSSSAIVYGHFGVMWTPQGNAERKLSYSCIENILHSLEDLIASRFEELGYLDDLKHRKVQRVQMATPPASTRDTASLHNPVAAALSLKPFARSLSHELRTPMQGVIGMLDLMHARVQEATEDFVDPRVAAIFQDLRENIEIVQDSARRAVEAADNVVHAYDMNMTVPEASMNENDEEIYSPHLGSETSSQPTPSGNIATRGHKRNRSSLDVILDKPSKIQRVQSSAQLLRDSTNSSTATLEQSLTPGFGTPQLEGSPSGSVSGERHIAPGVRQTVITDMLQNLFTDALKVGGRPESAIAQPIEGGEEIEVRQRSASGEEKVKLVRWTIDPAVPDTILIDERDLTGLLSRVLHNAFKFTESGHITTTIRLSPKGKYIIINVADTGTGIPDAFKPYLFRAFSKEDDSITRQSEGLGLGLMVAKGLARRLNGDLYNVRSEISGPNRGTEFEMKIPLTPGDVVSRPSTPFGSRSPSSNARSVDPELPVPNGLSNQNLKSPQPRKSSTVRHARSNSLLSRVAPNPGYTPSTHPIIPHTHPANSRPLYISTANAPTPPSPLSTPRIPEILNLEPCPTQPVQPRLPKRHAKRKLAHNLPLSFLVVEDNHVLRKVLVQMLRNFGYAHVHTAYDGADAIRQMELHHKRVLSGEALYEIDVVLMDLWMPTMTGYQAAEYILKHSAENMPLHDAKSLGGWKTPVIMAVTADMTDEAIVNVSKAGMRGPLMKPYTILDLERTLWELCAPTVAITTTSVGA</sequence>
<keyword evidence="3 6" id="KW-0597">Phosphoprotein</keyword>
<feature type="compositionally biased region" description="Polar residues" evidence="7">
    <location>
        <begin position="413"/>
        <end position="438"/>
    </location>
</feature>
<dbReference type="InterPro" id="IPR004358">
    <property type="entry name" value="Sig_transdc_His_kin-like_C"/>
</dbReference>
<dbReference type="InterPro" id="IPR036890">
    <property type="entry name" value="HATPase_C_sf"/>
</dbReference>
<dbReference type="EMBL" id="MU004233">
    <property type="protein sequence ID" value="KAF2671274.1"/>
    <property type="molecule type" value="Genomic_DNA"/>
</dbReference>
<evidence type="ECO:0000256" key="4">
    <source>
        <dbReference type="ARBA" id="ARBA00022679"/>
    </source>
</evidence>
<evidence type="ECO:0000313" key="11">
    <source>
        <dbReference type="Proteomes" id="UP000799302"/>
    </source>
</evidence>
<name>A0A6A6UK61_9PEZI</name>
<protein>
    <recommendedName>
        <fullName evidence="2">histidine kinase</fullName>
        <ecNumber evidence="2">2.7.13.3</ecNumber>
    </recommendedName>
</protein>
<dbReference type="Pfam" id="PF00072">
    <property type="entry name" value="Response_reg"/>
    <property type="match status" value="1"/>
</dbReference>
<feature type="domain" description="Response regulatory" evidence="9">
    <location>
        <begin position="787"/>
        <end position="928"/>
    </location>
</feature>
<dbReference type="PROSITE" id="PS50110">
    <property type="entry name" value="RESPONSE_REGULATORY"/>
    <property type="match status" value="1"/>
</dbReference>
<feature type="domain" description="Histidine kinase" evidence="8">
    <location>
        <begin position="532"/>
        <end position="648"/>
    </location>
</feature>
<dbReference type="Gene3D" id="3.30.565.10">
    <property type="entry name" value="Histidine kinase-like ATPase, C-terminal domain"/>
    <property type="match status" value="1"/>
</dbReference>
<dbReference type="GO" id="GO:0000155">
    <property type="term" value="F:phosphorelay sensor kinase activity"/>
    <property type="evidence" value="ECO:0007669"/>
    <property type="project" value="InterPro"/>
</dbReference>
<dbReference type="Gene3D" id="3.40.50.2300">
    <property type="match status" value="1"/>
</dbReference>
<dbReference type="SMART" id="SM00448">
    <property type="entry name" value="REC"/>
    <property type="match status" value="1"/>
</dbReference>
<dbReference type="InterPro" id="IPR005467">
    <property type="entry name" value="His_kinase_dom"/>
</dbReference>
<dbReference type="InterPro" id="IPR003594">
    <property type="entry name" value="HATPase_dom"/>
</dbReference>
<dbReference type="CDD" id="cd17546">
    <property type="entry name" value="REC_hyHK_CKI1_RcsC-like"/>
    <property type="match status" value="1"/>
</dbReference>
<dbReference type="SMART" id="SM00387">
    <property type="entry name" value="HATPase_c"/>
    <property type="match status" value="1"/>
</dbReference>
<reference evidence="10" key="1">
    <citation type="journal article" date="2020" name="Stud. Mycol.">
        <title>101 Dothideomycetes genomes: a test case for predicting lifestyles and emergence of pathogens.</title>
        <authorList>
            <person name="Haridas S."/>
            <person name="Albert R."/>
            <person name="Binder M."/>
            <person name="Bloem J."/>
            <person name="Labutti K."/>
            <person name="Salamov A."/>
            <person name="Andreopoulos B."/>
            <person name="Baker S."/>
            <person name="Barry K."/>
            <person name="Bills G."/>
            <person name="Bluhm B."/>
            <person name="Cannon C."/>
            <person name="Castanera R."/>
            <person name="Culley D."/>
            <person name="Daum C."/>
            <person name="Ezra D."/>
            <person name="Gonzalez J."/>
            <person name="Henrissat B."/>
            <person name="Kuo A."/>
            <person name="Liang C."/>
            <person name="Lipzen A."/>
            <person name="Lutzoni F."/>
            <person name="Magnuson J."/>
            <person name="Mondo S."/>
            <person name="Nolan M."/>
            <person name="Ohm R."/>
            <person name="Pangilinan J."/>
            <person name="Park H.-J."/>
            <person name="Ramirez L."/>
            <person name="Alfaro M."/>
            <person name="Sun H."/>
            <person name="Tritt A."/>
            <person name="Yoshinaga Y."/>
            <person name="Zwiers L.-H."/>
            <person name="Turgeon B."/>
            <person name="Goodwin S."/>
            <person name="Spatafora J."/>
            <person name="Crous P."/>
            <person name="Grigoriev I."/>
        </authorList>
    </citation>
    <scope>NUCLEOTIDE SEQUENCE</scope>
    <source>
        <strain evidence="10">CBS 115976</strain>
    </source>
</reference>
<dbReference type="Pfam" id="PF02518">
    <property type="entry name" value="HATPase_c"/>
    <property type="match status" value="1"/>
</dbReference>
<evidence type="ECO:0000256" key="2">
    <source>
        <dbReference type="ARBA" id="ARBA00012438"/>
    </source>
</evidence>
<dbReference type="CDD" id="cd00082">
    <property type="entry name" value="HisKA"/>
    <property type="match status" value="1"/>
</dbReference>
<feature type="region of interest" description="Disordered" evidence="7">
    <location>
        <begin position="630"/>
        <end position="730"/>
    </location>
</feature>
<dbReference type="FunFam" id="1.10.287.130:FF:000100">
    <property type="entry name" value="Sensor histidine kinase/response regulator"/>
    <property type="match status" value="1"/>
</dbReference>
<evidence type="ECO:0000259" key="9">
    <source>
        <dbReference type="PROSITE" id="PS50110"/>
    </source>
</evidence>
<comment type="catalytic activity">
    <reaction evidence="1">
        <text>ATP + protein L-histidine = ADP + protein N-phospho-L-histidine.</text>
        <dbReference type="EC" id="2.7.13.3"/>
    </reaction>
</comment>
<dbReference type="SUPFAM" id="SSF52172">
    <property type="entry name" value="CheY-like"/>
    <property type="match status" value="1"/>
</dbReference>
<feature type="region of interest" description="Disordered" evidence="7">
    <location>
        <begin position="372"/>
        <end position="458"/>
    </location>
</feature>
<evidence type="ECO:0000256" key="6">
    <source>
        <dbReference type="PROSITE-ProRule" id="PRU00169"/>
    </source>
</evidence>
<dbReference type="EC" id="2.7.13.3" evidence="2"/>
<dbReference type="OrthoDB" id="60033at2759"/>
<feature type="region of interest" description="Disordered" evidence="7">
    <location>
        <begin position="1"/>
        <end position="21"/>
    </location>
</feature>
<gene>
    <name evidence="10" type="ORF">BT63DRAFT_423486</name>
</gene>
<proteinExistence type="predicted"/>
<dbReference type="Gene3D" id="1.10.287.130">
    <property type="match status" value="1"/>
</dbReference>
<dbReference type="PRINTS" id="PR00344">
    <property type="entry name" value="BCTRLSENSOR"/>
</dbReference>
<evidence type="ECO:0000256" key="1">
    <source>
        <dbReference type="ARBA" id="ARBA00000085"/>
    </source>
</evidence>
<keyword evidence="4" id="KW-0808">Transferase</keyword>
<dbReference type="GO" id="GO:0009927">
    <property type="term" value="F:histidine phosphotransfer kinase activity"/>
    <property type="evidence" value="ECO:0007669"/>
    <property type="project" value="TreeGrafter"/>
</dbReference>
<dbReference type="InterPro" id="IPR001789">
    <property type="entry name" value="Sig_transdc_resp-reg_receiver"/>
</dbReference>
<evidence type="ECO:0000256" key="5">
    <source>
        <dbReference type="ARBA" id="ARBA00022777"/>
    </source>
</evidence>
<dbReference type="AlphaFoldDB" id="A0A6A6UK61"/>
<keyword evidence="5" id="KW-0418">Kinase</keyword>
<feature type="compositionally biased region" description="Polar residues" evidence="7">
    <location>
        <begin position="378"/>
        <end position="390"/>
    </location>
</feature>
<accession>A0A6A6UK61</accession>
<dbReference type="InterPro" id="IPR036097">
    <property type="entry name" value="HisK_dim/P_sf"/>
</dbReference>
<evidence type="ECO:0000256" key="7">
    <source>
        <dbReference type="SAM" id="MobiDB-lite"/>
    </source>
</evidence>
<dbReference type="InterPro" id="IPR011006">
    <property type="entry name" value="CheY-like_superfamily"/>
</dbReference>
<evidence type="ECO:0000259" key="8">
    <source>
        <dbReference type="PROSITE" id="PS50109"/>
    </source>
</evidence>
<feature type="modified residue" description="4-aspartylphosphate" evidence="6">
    <location>
        <position position="848"/>
    </location>
</feature>
<dbReference type="PROSITE" id="PS50109">
    <property type="entry name" value="HIS_KIN"/>
    <property type="match status" value="1"/>
</dbReference>
<organism evidence="10 11">
    <name type="scientific">Microthyrium microscopicum</name>
    <dbReference type="NCBI Taxonomy" id="703497"/>
    <lineage>
        <taxon>Eukaryota</taxon>
        <taxon>Fungi</taxon>
        <taxon>Dikarya</taxon>
        <taxon>Ascomycota</taxon>
        <taxon>Pezizomycotina</taxon>
        <taxon>Dothideomycetes</taxon>
        <taxon>Dothideomycetes incertae sedis</taxon>
        <taxon>Microthyriales</taxon>
        <taxon>Microthyriaceae</taxon>
        <taxon>Microthyrium</taxon>
    </lineage>
</organism>
<evidence type="ECO:0000313" key="10">
    <source>
        <dbReference type="EMBL" id="KAF2671274.1"/>
    </source>
</evidence>
<keyword evidence="11" id="KW-1185">Reference proteome</keyword>
<feature type="compositionally biased region" description="Polar residues" evidence="7">
    <location>
        <begin position="680"/>
        <end position="694"/>
    </location>
</feature>
<dbReference type="SUPFAM" id="SSF55874">
    <property type="entry name" value="ATPase domain of HSP90 chaperone/DNA topoisomerase II/histidine kinase"/>
    <property type="match status" value="1"/>
</dbReference>
<dbReference type="SUPFAM" id="SSF47384">
    <property type="entry name" value="Homodimeric domain of signal transducing histidine kinase"/>
    <property type="match status" value="1"/>
</dbReference>
<dbReference type="Proteomes" id="UP000799302">
    <property type="component" value="Unassembled WGS sequence"/>
</dbReference>
<dbReference type="PANTHER" id="PTHR43047">
    <property type="entry name" value="TWO-COMPONENT HISTIDINE PROTEIN KINASE"/>
    <property type="match status" value="1"/>
</dbReference>
<feature type="compositionally biased region" description="Polar residues" evidence="7">
    <location>
        <begin position="654"/>
        <end position="669"/>
    </location>
</feature>
<dbReference type="PANTHER" id="PTHR43047:SF2">
    <property type="entry name" value="HISTIDINE KINASE M7"/>
    <property type="match status" value="1"/>
</dbReference>
<dbReference type="GO" id="GO:0005886">
    <property type="term" value="C:plasma membrane"/>
    <property type="evidence" value="ECO:0007669"/>
    <property type="project" value="TreeGrafter"/>
</dbReference>